<dbReference type="Proteomes" id="UP001259832">
    <property type="component" value="Unassembled WGS sequence"/>
</dbReference>
<evidence type="ECO:0000313" key="1">
    <source>
        <dbReference type="EMBL" id="KAK1935797.1"/>
    </source>
</evidence>
<dbReference type="EMBL" id="JASMQC010000022">
    <property type="protein sequence ID" value="KAK1935797.1"/>
    <property type="molecule type" value="Genomic_DNA"/>
</dbReference>
<sequence length="76" mass="8778">MEEMLGSKRLKLSGYRVPDDNPQVFDNMLQDIDQLYVGVNEVFTQKGIYDLPIPSRKSEPRHNVSSGLFLEISQRH</sequence>
<dbReference type="AlphaFoldDB" id="A0AAD9LHF9"/>
<reference evidence="1" key="1">
    <citation type="submission" date="2023-08" db="EMBL/GenBank/DDBJ databases">
        <title>Reference Genome Resource for the Citrus Pathogen Phytophthora citrophthora.</title>
        <authorList>
            <person name="Moller H."/>
            <person name="Coetzee B."/>
            <person name="Rose L.J."/>
            <person name="Van Niekerk J.M."/>
        </authorList>
    </citation>
    <scope>NUCLEOTIDE SEQUENCE</scope>
    <source>
        <strain evidence="1">STE-U-9442</strain>
    </source>
</reference>
<gene>
    <name evidence="1" type="ORF">P3T76_010491</name>
</gene>
<comment type="caution">
    <text evidence="1">The sequence shown here is derived from an EMBL/GenBank/DDBJ whole genome shotgun (WGS) entry which is preliminary data.</text>
</comment>
<keyword evidence="2" id="KW-1185">Reference proteome</keyword>
<organism evidence="1 2">
    <name type="scientific">Phytophthora citrophthora</name>
    <dbReference type="NCBI Taxonomy" id="4793"/>
    <lineage>
        <taxon>Eukaryota</taxon>
        <taxon>Sar</taxon>
        <taxon>Stramenopiles</taxon>
        <taxon>Oomycota</taxon>
        <taxon>Peronosporomycetes</taxon>
        <taxon>Peronosporales</taxon>
        <taxon>Peronosporaceae</taxon>
        <taxon>Phytophthora</taxon>
    </lineage>
</organism>
<proteinExistence type="predicted"/>
<protein>
    <submittedName>
        <fullName evidence="1">Uncharacterized protein</fullName>
    </submittedName>
</protein>
<accession>A0AAD9LHF9</accession>
<name>A0AAD9LHF9_9STRA</name>
<evidence type="ECO:0000313" key="2">
    <source>
        <dbReference type="Proteomes" id="UP001259832"/>
    </source>
</evidence>